<evidence type="ECO:0000256" key="5">
    <source>
        <dbReference type="ARBA" id="ARBA00013208"/>
    </source>
</evidence>
<evidence type="ECO:0000256" key="2">
    <source>
        <dbReference type="ARBA" id="ARBA00004141"/>
    </source>
</evidence>
<protein>
    <recommendedName>
        <fullName evidence="6 16">Signal peptidase complex catalytic subunit SEC11</fullName>
        <ecNumber evidence="5 16">3.4.21.89</ecNumber>
    </recommendedName>
</protein>
<dbReference type="InterPro" id="IPR001733">
    <property type="entry name" value="Peptidase_S26B"/>
</dbReference>
<feature type="transmembrane region" description="Helical" evidence="16">
    <location>
        <begin position="316"/>
        <end position="336"/>
    </location>
</feature>
<evidence type="ECO:0000256" key="6">
    <source>
        <dbReference type="ARBA" id="ARBA00019685"/>
    </source>
</evidence>
<dbReference type="CDD" id="cd06530">
    <property type="entry name" value="S26_SPase_I"/>
    <property type="match status" value="1"/>
</dbReference>
<evidence type="ECO:0000256" key="4">
    <source>
        <dbReference type="ARBA" id="ARBA00011035"/>
    </source>
</evidence>
<keyword evidence="11 16" id="KW-0735">Signal-anchor</keyword>
<evidence type="ECO:0000256" key="16">
    <source>
        <dbReference type="RuleBase" id="RU362047"/>
    </source>
</evidence>
<evidence type="ECO:0000256" key="8">
    <source>
        <dbReference type="ARBA" id="ARBA00022692"/>
    </source>
</evidence>
<dbReference type="InterPro" id="IPR032805">
    <property type="entry name" value="Wax_synthase_dom"/>
</dbReference>
<dbReference type="PANTHER" id="PTHR10806:SF6">
    <property type="entry name" value="SIGNAL PEPTIDASE COMPLEX CATALYTIC SUBUNIT SEC11"/>
    <property type="match status" value="1"/>
</dbReference>
<keyword evidence="19" id="KW-1185">Reference proteome</keyword>
<keyword evidence="8 16" id="KW-0812">Transmembrane</keyword>
<feature type="transmembrane region" description="Helical" evidence="16">
    <location>
        <begin position="387"/>
        <end position="405"/>
    </location>
</feature>
<dbReference type="InterPro" id="IPR036286">
    <property type="entry name" value="LexA/Signal_pep-like_sf"/>
</dbReference>
<evidence type="ECO:0000256" key="11">
    <source>
        <dbReference type="ARBA" id="ARBA00022968"/>
    </source>
</evidence>
<dbReference type="EMBL" id="JACBAG010001837">
    <property type="protein sequence ID" value="KAF7180530.1"/>
    <property type="molecule type" value="Genomic_DNA"/>
</dbReference>
<dbReference type="PRINTS" id="PR00728">
    <property type="entry name" value="SIGNALPTASE"/>
</dbReference>
<dbReference type="SUPFAM" id="SSF51306">
    <property type="entry name" value="LexA/Signal peptidase"/>
    <property type="match status" value="1"/>
</dbReference>
<evidence type="ECO:0000259" key="17">
    <source>
        <dbReference type="Pfam" id="PF13813"/>
    </source>
</evidence>
<reference evidence="18" key="1">
    <citation type="submission" date="2020-06" db="EMBL/GenBank/DDBJ databases">
        <title>Draft genome sequences of strains closely related to Aspergillus parafelis and Aspergillus hiratsukae.</title>
        <authorList>
            <person name="Dos Santos R.A.C."/>
            <person name="Rivero-Menendez O."/>
            <person name="Steenwyk J.L."/>
            <person name="Mead M.E."/>
            <person name="Goldman G.H."/>
            <person name="Alastruey-Izquierdo A."/>
            <person name="Rokas A."/>
        </authorList>
    </citation>
    <scope>NUCLEOTIDE SEQUENCE</scope>
    <source>
        <strain evidence="18">CNM-CM7691</strain>
    </source>
</reference>
<keyword evidence="12 16" id="KW-1133">Transmembrane helix</keyword>
<evidence type="ECO:0000313" key="18">
    <source>
        <dbReference type="EMBL" id="KAF7180530.1"/>
    </source>
</evidence>
<dbReference type="GO" id="GO:0009003">
    <property type="term" value="F:signal peptidase activity"/>
    <property type="evidence" value="ECO:0007669"/>
    <property type="project" value="UniProtKB-EC"/>
</dbReference>
<evidence type="ECO:0000256" key="13">
    <source>
        <dbReference type="ARBA" id="ARBA00023136"/>
    </source>
</evidence>
<dbReference type="Proteomes" id="UP000641853">
    <property type="component" value="Unassembled WGS sequence"/>
</dbReference>
<evidence type="ECO:0000313" key="19">
    <source>
        <dbReference type="Proteomes" id="UP000641853"/>
    </source>
</evidence>
<organism evidence="18 19">
    <name type="scientific">Aspergillus felis</name>
    <dbReference type="NCBI Taxonomy" id="1287682"/>
    <lineage>
        <taxon>Eukaryota</taxon>
        <taxon>Fungi</taxon>
        <taxon>Dikarya</taxon>
        <taxon>Ascomycota</taxon>
        <taxon>Pezizomycotina</taxon>
        <taxon>Eurotiomycetes</taxon>
        <taxon>Eurotiomycetidae</taxon>
        <taxon>Eurotiales</taxon>
        <taxon>Aspergillaceae</taxon>
        <taxon>Aspergillus</taxon>
        <taxon>Aspergillus subgen. Fumigati</taxon>
    </lineage>
</organism>
<dbReference type="InterPro" id="IPR019533">
    <property type="entry name" value="Peptidase_S26"/>
</dbReference>
<evidence type="ECO:0000256" key="14">
    <source>
        <dbReference type="ARBA" id="ARBA00045533"/>
    </source>
</evidence>
<dbReference type="PROSITE" id="PS00761">
    <property type="entry name" value="SPASE_I_3"/>
    <property type="match status" value="1"/>
</dbReference>
<evidence type="ECO:0000256" key="15">
    <source>
        <dbReference type="ARBA" id="ARBA00047037"/>
    </source>
</evidence>
<keyword evidence="9 16" id="KW-0378">Hydrolase</keyword>
<comment type="subunit">
    <text evidence="15">Component of the signal peptidase complex (SPC) composed of a catalytic subunit SEC11 and three accessory subunits SPC1, SPC2 and SPC3. The complex induces a local thinning of the ER membrane which is used to measure the length of the signal peptide (SP) h-region of protein substrates. This ensures the selectivity of the complex towards h-regions shorter than 18-20 amino acids. SPC associates with the translocon complex.</text>
</comment>
<evidence type="ECO:0000256" key="1">
    <source>
        <dbReference type="ARBA" id="ARBA00000677"/>
    </source>
</evidence>
<dbReference type="AlphaFoldDB" id="A0A8H6VB59"/>
<evidence type="ECO:0000256" key="12">
    <source>
        <dbReference type="ARBA" id="ARBA00022989"/>
    </source>
</evidence>
<evidence type="ECO:0000256" key="9">
    <source>
        <dbReference type="ARBA" id="ARBA00022801"/>
    </source>
</evidence>
<evidence type="ECO:0000256" key="3">
    <source>
        <dbReference type="ARBA" id="ARBA00004648"/>
    </source>
</evidence>
<feature type="transmembrane region" description="Helical" evidence="16">
    <location>
        <begin position="348"/>
        <end position="367"/>
    </location>
</feature>
<accession>A0A8H6VB59</accession>
<dbReference type="InterPro" id="IPR019758">
    <property type="entry name" value="Pept_S26A_signal_pept_1_CS"/>
</dbReference>
<feature type="domain" description="Wax synthase" evidence="17">
    <location>
        <begin position="264"/>
        <end position="351"/>
    </location>
</feature>
<dbReference type="NCBIfam" id="TIGR02228">
    <property type="entry name" value="sigpep_I_arch"/>
    <property type="match status" value="1"/>
</dbReference>
<comment type="catalytic activity">
    <reaction evidence="1 16">
        <text>Cleavage of hydrophobic, N-terminal signal or leader sequences from secreted and periplasmic proteins.</text>
        <dbReference type="EC" id="3.4.21.89"/>
    </reaction>
</comment>
<feature type="transmembrane region" description="Helical" evidence="16">
    <location>
        <begin position="232"/>
        <end position="256"/>
    </location>
</feature>
<evidence type="ECO:0000256" key="10">
    <source>
        <dbReference type="ARBA" id="ARBA00022824"/>
    </source>
</evidence>
<proteinExistence type="inferred from homology"/>
<dbReference type="GO" id="GO:0004252">
    <property type="term" value="F:serine-type endopeptidase activity"/>
    <property type="evidence" value="ECO:0007669"/>
    <property type="project" value="InterPro"/>
</dbReference>
<dbReference type="Gene3D" id="2.10.109.10">
    <property type="entry name" value="Umud Fragment, subunit A"/>
    <property type="match status" value="1"/>
</dbReference>
<keyword evidence="13 16" id="KW-0472">Membrane</keyword>
<dbReference type="GO" id="GO:0006465">
    <property type="term" value="P:signal peptide processing"/>
    <property type="evidence" value="ECO:0007669"/>
    <property type="project" value="UniProtKB-UniRule"/>
</dbReference>
<comment type="function">
    <text evidence="14">Catalytic component of the signal peptidase complex (SPC) which catalyzes the cleavage of N-terminal signal sequences from nascent proteins as they are translocated into the lumen of the endoplasmic reticulum. Specifically cleaves N-terminal signal peptides that contain a hydrophobic alpha-helix (h-region) shorter than 18-20 amino acids.</text>
</comment>
<dbReference type="PROSITE" id="PS00501">
    <property type="entry name" value="SPASE_I_1"/>
    <property type="match status" value="1"/>
</dbReference>
<feature type="transmembrane region" description="Helical" evidence="16">
    <location>
        <begin position="169"/>
        <end position="193"/>
    </location>
</feature>
<name>A0A8H6VB59_9EURO</name>
<dbReference type="Pfam" id="PF13813">
    <property type="entry name" value="MBOAT_2"/>
    <property type="match status" value="1"/>
</dbReference>
<comment type="caution">
    <text evidence="18">The sequence shown here is derived from an EMBL/GenBank/DDBJ whole genome shotgun (WGS) entry which is preliminary data.</text>
</comment>
<evidence type="ECO:0000256" key="7">
    <source>
        <dbReference type="ARBA" id="ARBA00022670"/>
    </source>
</evidence>
<dbReference type="InterPro" id="IPR019756">
    <property type="entry name" value="Pept_S26A_signal_pept_1_Ser-AS"/>
</dbReference>
<dbReference type="EC" id="3.4.21.89" evidence="5 16"/>
<keyword evidence="7 16" id="KW-0645">Protease</keyword>
<keyword evidence="10 16" id="KW-0256">Endoplasmic reticulum</keyword>
<dbReference type="PANTHER" id="PTHR10806">
    <property type="entry name" value="SIGNAL PEPTIDASE COMPLEX CATALYTIC SUBUNIT SEC11"/>
    <property type="match status" value="1"/>
</dbReference>
<dbReference type="GO" id="GO:0005787">
    <property type="term" value="C:signal peptidase complex"/>
    <property type="evidence" value="ECO:0007669"/>
    <property type="project" value="TreeGrafter"/>
</dbReference>
<comment type="similarity">
    <text evidence="4 16">Belongs to the peptidase S26B family.</text>
</comment>
<gene>
    <name evidence="18" type="ORF">CNMCM7691_009821</name>
</gene>
<sequence>MTFSTMFMVWKGTNLITGSAYPLMVVTSGSMEPAFHRGDLIFLWNRQERIRAGDIPVVWFEGRELPMVHRAIQVSYEVLDGENNLKQHILTKGDNNALDDSSLYPTGQRFVYRENVVGLVRGYVPTASPWISAYKVWNDPRRHLNRIALQRREETCSTSRRIWFALRRLSWTVGCWLLQLSIVGPLLSIHFTFSAEDFAPSRQILIRRLLSLHPEPTLTVREMQIRFYVSVYWIWIAYLMLELCNTVLALFFVVVLRLDNPEDWTPLFGSPLQAYNIRRFWAKFWHQLTVAPCASSGRMITRRVAGLRPGSPHEKIFIAFWTFLLSGIFHVVADWAAGEPCYPIDDMFFFIANFLAGAIESAIGKRLEHAMKESENGRVRWLFRSGVVRKIIGYVWVLGFMFWIMPKWQYRKLHDSLMEFSDPQLETRSN</sequence>
<comment type="subcellular location">
    <subcellularLocation>
        <location evidence="3">Endoplasmic reticulum membrane</location>
        <topology evidence="3">Single-pass type II membrane protein</topology>
    </subcellularLocation>
    <subcellularLocation>
        <location evidence="2">Membrane</location>
        <topology evidence="2">Multi-pass membrane protein</topology>
    </subcellularLocation>
</comment>